<dbReference type="GO" id="GO:0016491">
    <property type="term" value="F:oxidoreductase activity"/>
    <property type="evidence" value="ECO:0007669"/>
    <property type="project" value="InterPro"/>
</dbReference>
<dbReference type="SUPFAM" id="SSF50129">
    <property type="entry name" value="GroES-like"/>
    <property type="match status" value="1"/>
</dbReference>
<evidence type="ECO:0000313" key="2">
    <source>
        <dbReference type="EMBL" id="SDR80221.1"/>
    </source>
</evidence>
<dbReference type="Proteomes" id="UP000199649">
    <property type="component" value="Chromosome I"/>
</dbReference>
<dbReference type="InterPro" id="IPR020843">
    <property type="entry name" value="ER"/>
</dbReference>
<dbReference type="InterPro" id="IPR013154">
    <property type="entry name" value="ADH-like_N"/>
</dbReference>
<dbReference type="InterPro" id="IPR011032">
    <property type="entry name" value="GroES-like_sf"/>
</dbReference>
<dbReference type="Pfam" id="PF08240">
    <property type="entry name" value="ADH_N"/>
    <property type="match status" value="1"/>
</dbReference>
<dbReference type="InterPro" id="IPR036291">
    <property type="entry name" value="NAD(P)-bd_dom_sf"/>
</dbReference>
<sequence>MRAIVVEQYGPPSVARMADAPDPRASAGQVLVRVRAAGVTTGDARVRGAAFPVGMGWAARLGFGVRGPRRPILGMSFSGEVAAVGEGVRDVAVGDAVAGTTGARFGAHAEFAAVDATRVVPKPDGVSHEAAAAVLFGGLTALHFLDAVGLAAGQRVLVVGASGSVGSSAVQLARIAGARVTAVASARNAELVRRLGAERVVDYARTPVAGLEERFDVILDTVGTLSAASGRPLLRAGGTLVLIAGGLRDMLNVRRDVKTGVAGERPEHMRRLLALLASGELDPVIQETMPLAEIARAYEIVDSRRKVGNVVVAP</sequence>
<proteinExistence type="predicted"/>
<gene>
    <name evidence="2" type="ORF">SAMN04489719_0817</name>
</gene>
<dbReference type="SMART" id="SM00829">
    <property type="entry name" value="PKS_ER"/>
    <property type="match status" value="1"/>
</dbReference>
<dbReference type="Pfam" id="PF13602">
    <property type="entry name" value="ADH_zinc_N_2"/>
    <property type="match status" value="1"/>
</dbReference>
<evidence type="ECO:0000313" key="3">
    <source>
        <dbReference type="Proteomes" id="UP000199649"/>
    </source>
</evidence>
<dbReference type="Gene3D" id="3.90.180.10">
    <property type="entry name" value="Medium-chain alcohol dehydrogenases, catalytic domain"/>
    <property type="match status" value="1"/>
</dbReference>
<dbReference type="RefSeq" id="WP_092665836.1">
    <property type="nucleotide sequence ID" value="NZ_LT629734.1"/>
</dbReference>
<dbReference type="PANTHER" id="PTHR11695">
    <property type="entry name" value="ALCOHOL DEHYDROGENASE RELATED"/>
    <property type="match status" value="1"/>
</dbReference>
<feature type="domain" description="Enoyl reductase (ER)" evidence="1">
    <location>
        <begin position="10"/>
        <end position="312"/>
    </location>
</feature>
<reference evidence="3" key="1">
    <citation type="submission" date="2016-10" db="EMBL/GenBank/DDBJ databases">
        <authorList>
            <person name="Varghese N."/>
            <person name="Submissions S."/>
        </authorList>
    </citation>
    <scope>NUCLEOTIDE SEQUENCE [LARGE SCALE GENOMIC DNA]</scope>
    <source>
        <strain evidence="3">DSM 22965</strain>
    </source>
</reference>
<accession>A0A1H1M0E9</accession>
<dbReference type="AlphaFoldDB" id="A0A1H1M0E9"/>
<dbReference type="PANTHER" id="PTHR11695:SF294">
    <property type="entry name" value="RETICULON-4-INTERACTING PROTEIN 1, MITOCHONDRIAL"/>
    <property type="match status" value="1"/>
</dbReference>
<dbReference type="OrthoDB" id="9790818at2"/>
<name>A0A1H1M0E9_9MICO</name>
<organism evidence="2 3">
    <name type="scientific">Agrococcus carbonis</name>
    <dbReference type="NCBI Taxonomy" id="684552"/>
    <lineage>
        <taxon>Bacteria</taxon>
        <taxon>Bacillati</taxon>
        <taxon>Actinomycetota</taxon>
        <taxon>Actinomycetes</taxon>
        <taxon>Micrococcales</taxon>
        <taxon>Microbacteriaceae</taxon>
        <taxon>Agrococcus</taxon>
    </lineage>
</organism>
<dbReference type="CDD" id="cd08267">
    <property type="entry name" value="MDR1"/>
    <property type="match status" value="1"/>
</dbReference>
<protein>
    <submittedName>
        <fullName evidence="2">NADPH:quinone reductase</fullName>
    </submittedName>
</protein>
<dbReference type="EMBL" id="LT629734">
    <property type="protein sequence ID" value="SDR80221.1"/>
    <property type="molecule type" value="Genomic_DNA"/>
</dbReference>
<evidence type="ECO:0000259" key="1">
    <source>
        <dbReference type="SMART" id="SM00829"/>
    </source>
</evidence>
<dbReference type="InterPro" id="IPR050700">
    <property type="entry name" value="YIM1/Zinc_Alcohol_DH_Fams"/>
</dbReference>
<dbReference type="Gene3D" id="3.40.50.720">
    <property type="entry name" value="NAD(P)-binding Rossmann-like Domain"/>
    <property type="match status" value="1"/>
</dbReference>
<dbReference type="SUPFAM" id="SSF51735">
    <property type="entry name" value="NAD(P)-binding Rossmann-fold domains"/>
    <property type="match status" value="1"/>
</dbReference>
<dbReference type="STRING" id="684552.SAMN04489719_0817"/>
<keyword evidence="3" id="KW-1185">Reference proteome</keyword>